<dbReference type="GO" id="GO:0030148">
    <property type="term" value="P:sphingolipid biosynthetic process"/>
    <property type="evidence" value="ECO:0000318"/>
    <property type="project" value="GO_Central"/>
</dbReference>
<dbReference type="InterPro" id="IPR000326">
    <property type="entry name" value="PAP2/HPO"/>
</dbReference>
<evidence type="ECO:0000313" key="9">
    <source>
        <dbReference type="JaponicusDB" id="SJAG_00506"/>
    </source>
</evidence>
<feature type="transmembrane region" description="Helical" evidence="6">
    <location>
        <begin position="277"/>
        <end position="295"/>
    </location>
</feature>
<evidence type="ECO:0000256" key="1">
    <source>
        <dbReference type="ARBA" id="ARBA00004141"/>
    </source>
</evidence>
<dbReference type="InterPro" id="IPR052185">
    <property type="entry name" value="IPC_Synthase-Related"/>
</dbReference>
<feature type="transmembrane region" description="Helical" evidence="6">
    <location>
        <begin position="186"/>
        <end position="207"/>
    </location>
</feature>
<dbReference type="PANTHER" id="PTHR31310:SF11">
    <property type="entry name" value="INOSITOL PHOSPHORYLCERAMIDE SYNTHASE CATALYTIC SUBUNIT AUR1"/>
    <property type="match status" value="1"/>
</dbReference>
<dbReference type="EMBL" id="KE651166">
    <property type="protein sequence ID" value="EEB05491.1"/>
    <property type="molecule type" value="Genomic_DNA"/>
</dbReference>
<evidence type="ECO:0000259" key="7">
    <source>
        <dbReference type="SMART" id="SM00014"/>
    </source>
</evidence>
<sequence>MLDTSPMSVGKRYTIANRATKYDLSMQFNPMHTLRKLRNVKWKVTHLQYIVITASMIYSVCIIQEPGFWVKTLVAVALTVALLLPLTSQFFFPAISILAWLFLFYGCKFIPVSVRPHIWVRVLPALENILYGSNISSLLSSTTHSVLDVIAWLPYGVIHYGAPFIVSFVLFVFAPPGTLPVWARSFGYMNLIGVLIQIFFPCSPPWYENIHGLSAANYGMHGSPGGLARIDALFGTSTYTSTFTNSPLVFGAFPSLHAACAMLEALFLAHTFPRVRFVFYGYVLWLCWCTMYLTHHYFVDLVGGCVLALACYLFAEKLYLPQLQPGKVLRWEYDTIVRGSSGHTAEKAFAVDAETERERNVVEFVEEMDALEMADLDREWSIGSSAPNSVIETPIRMRSPPAHPSTQPPITVESAKMTAAKA</sequence>
<dbReference type="OrthoDB" id="5784at2759"/>
<name>B6JVU0_SCHJY</name>
<evidence type="ECO:0000256" key="5">
    <source>
        <dbReference type="SAM" id="MobiDB-lite"/>
    </source>
</evidence>
<dbReference type="SUPFAM" id="SSF48317">
    <property type="entry name" value="Acid phosphatase/Vanadium-dependent haloperoxidase"/>
    <property type="match status" value="1"/>
</dbReference>
<feature type="transmembrane region" description="Helical" evidence="6">
    <location>
        <begin position="152"/>
        <end position="174"/>
    </location>
</feature>
<keyword evidence="2 6" id="KW-0812">Transmembrane</keyword>
<dbReference type="InterPro" id="IPR036938">
    <property type="entry name" value="PAP2/HPO_sf"/>
</dbReference>
<dbReference type="Pfam" id="PF14378">
    <property type="entry name" value="PAP2_3"/>
    <property type="match status" value="1"/>
</dbReference>
<evidence type="ECO:0000256" key="3">
    <source>
        <dbReference type="ARBA" id="ARBA00022989"/>
    </source>
</evidence>
<proteinExistence type="predicted"/>
<keyword evidence="10" id="KW-1185">Reference proteome</keyword>
<dbReference type="GO" id="GO:0006676">
    <property type="term" value="P:mannosyl diphosphorylinositol ceramide metabolic process"/>
    <property type="evidence" value="ECO:0000318"/>
    <property type="project" value="GO_Central"/>
</dbReference>
<dbReference type="SMART" id="SM00014">
    <property type="entry name" value="acidPPc"/>
    <property type="match status" value="1"/>
</dbReference>
<reference evidence="8 10" key="1">
    <citation type="journal article" date="2011" name="Science">
        <title>Comparative functional genomics of the fission yeasts.</title>
        <authorList>
            <person name="Rhind N."/>
            <person name="Chen Z."/>
            <person name="Yassour M."/>
            <person name="Thompson D.A."/>
            <person name="Haas B.J."/>
            <person name="Habib N."/>
            <person name="Wapinski I."/>
            <person name="Roy S."/>
            <person name="Lin M.F."/>
            <person name="Heiman D.I."/>
            <person name="Young S.K."/>
            <person name="Furuya K."/>
            <person name="Guo Y."/>
            <person name="Pidoux A."/>
            <person name="Chen H.M."/>
            <person name="Robbertse B."/>
            <person name="Goldberg J.M."/>
            <person name="Aoki K."/>
            <person name="Bayne E.H."/>
            <person name="Berlin A.M."/>
            <person name="Desjardins C.A."/>
            <person name="Dobbs E."/>
            <person name="Dukaj L."/>
            <person name="Fan L."/>
            <person name="FitzGerald M.G."/>
            <person name="French C."/>
            <person name="Gujja S."/>
            <person name="Hansen K."/>
            <person name="Keifenheim D."/>
            <person name="Levin J.Z."/>
            <person name="Mosher R.A."/>
            <person name="Mueller C.A."/>
            <person name="Pfiffner J."/>
            <person name="Priest M."/>
            <person name="Russ C."/>
            <person name="Smialowska A."/>
            <person name="Swoboda P."/>
            <person name="Sykes S.M."/>
            <person name="Vaughn M."/>
            <person name="Vengrova S."/>
            <person name="Yoder R."/>
            <person name="Zeng Q."/>
            <person name="Allshire R."/>
            <person name="Baulcombe D."/>
            <person name="Birren B.W."/>
            <person name="Brown W."/>
            <person name="Ekwall K."/>
            <person name="Kellis M."/>
            <person name="Leatherwood J."/>
            <person name="Levin H."/>
            <person name="Margalit H."/>
            <person name="Martienssen R."/>
            <person name="Nieduszynski C.A."/>
            <person name="Spatafora J.W."/>
            <person name="Friedman N."/>
            <person name="Dalgaard J.Z."/>
            <person name="Baumann P."/>
            <person name="Niki H."/>
            <person name="Regev A."/>
            <person name="Nusbaum C."/>
        </authorList>
    </citation>
    <scope>NUCLEOTIDE SEQUENCE [LARGE SCALE GENOMIC DNA]</scope>
    <source>
        <strain evidence="10">yFS275 / FY16936</strain>
    </source>
</reference>
<dbReference type="PANTHER" id="PTHR31310">
    <property type="match status" value="1"/>
</dbReference>
<dbReference type="GeneID" id="7048005"/>
<dbReference type="eggNOG" id="ENOG502QPQM">
    <property type="taxonomic scope" value="Eukaryota"/>
</dbReference>
<feature type="transmembrane region" description="Helical" evidence="6">
    <location>
        <begin position="90"/>
        <end position="107"/>
    </location>
</feature>
<feature type="transmembrane region" description="Helical" evidence="6">
    <location>
        <begin position="46"/>
        <end position="63"/>
    </location>
</feature>
<dbReference type="AlphaFoldDB" id="B6JVU0"/>
<dbReference type="GO" id="GO:0070916">
    <property type="term" value="C:inositol phosphoceramide synthase complex"/>
    <property type="evidence" value="ECO:0000318"/>
    <property type="project" value="GO_Central"/>
</dbReference>
<keyword evidence="3 6" id="KW-1133">Transmembrane helix</keyword>
<dbReference type="OMA" id="CWCTMYL"/>
<dbReference type="Gene3D" id="1.20.144.10">
    <property type="entry name" value="Phosphatidic acid phosphatase type 2/haloperoxidase"/>
    <property type="match status" value="1"/>
</dbReference>
<dbReference type="HOGENOM" id="CLU_030747_2_0_1"/>
<dbReference type="VEuPathDB" id="FungiDB:SJAG_00506"/>
<keyword evidence="4 6" id="KW-0472">Membrane</keyword>
<feature type="domain" description="Phosphatidic acid phosphatase type 2/haloperoxidase" evidence="7">
    <location>
        <begin position="179"/>
        <end position="316"/>
    </location>
</feature>
<dbReference type="Proteomes" id="UP000001744">
    <property type="component" value="Unassembled WGS sequence"/>
</dbReference>
<organism evidence="8 10">
    <name type="scientific">Schizosaccharomyces japonicus (strain yFS275 / FY16936)</name>
    <name type="common">Fission yeast</name>
    <dbReference type="NCBI Taxonomy" id="402676"/>
    <lineage>
        <taxon>Eukaryota</taxon>
        <taxon>Fungi</taxon>
        <taxon>Dikarya</taxon>
        <taxon>Ascomycota</taxon>
        <taxon>Taphrinomycotina</taxon>
        <taxon>Schizosaccharomycetes</taxon>
        <taxon>Schizosaccharomycetales</taxon>
        <taxon>Schizosaccharomycetaceae</taxon>
        <taxon>Schizosaccharomyces</taxon>
    </lineage>
</organism>
<evidence type="ECO:0000256" key="6">
    <source>
        <dbReference type="SAM" id="Phobius"/>
    </source>
</evidence>
<comment type="subcellular location">
    <subcellularLocation>
        <location evidence="1">Membrane</location>
        <topology evidence="1">Multi-pass membrane protein</topology>
    </subcellularLocation>
</comment>
<feature type="transmembrane region" description="Helical" evidence="6">
    <location>
        <begin position="119"/>
        <end position="140"/>
    </location>
</feature>
<gene>
    <name evidence="9" type="primary">aur1</name>
    <name evidence="8" type="ORF">SJAG_00506</name>
</gene>
<dbReference type="RefSeq" id="XP_002171784.1">
    <property type="nucleotide sequence ID" value="XM_002171748.2"/>
</dbReference>
<feature type="region of interest" description="Disordered" evidence="5">
    <location>
        <begin position="392"/>
        <end position="422"/>
    </location>
</feature>
<feature type="transmembrane region" description="Helical" evidence="6">
    <location>
        <begin position="248"/>
        <end position="270"/>
    </location>
</feature>
<dbReference type="STRING" id="402676.B6JVU0"/>
<dbReference type="InterPro" id="IPR026841">
    <property type="entry name" value="Aur1/Ipt1"/>
</dbReference>
<evidence type="ECO:0000256" key="4">
    <source>
        <dbReference type="ARBA" id="ARBA00023136"/>
    </source>
</evidence>
<evidence type="ECO:0000313" key="10">
    <source>
        <dbReference type="Proteomes" id="UP000001744"/>
    </source>
</evidence>
<evidence type="ECO:0000256" key="2">
    <source>
        <dbReference type="ARBA" id="ARBA00022692"/>
    </source>
</evidence>
<dbReference type="JaponicusDB" id="SJAG_00506">
    <property type="gene designation" value="aur1"/>
</dbReference>
<dbReference type="CDD" id="cd03386">
    <property type="entry name" value="PAP2_Aur1_like"/>
    <property type="match status" value="1"/>
</dbReference>
<protein>
    <submittedName>
        <fullName evidence="8">Inositol phosphorylceramide synthase Aur1</fullName>
    </submittedName>
</protein>
<accession>B6JVU0</accession>
<evidence type="ECO:0000313" key="8">
    <source>
        <dbReference type="EMBL" id="EEB05491.1"/>
    </source>
</evidence>
<dbReference type="GO" id="GO:0016020">
    <property type="term" value="C:membrane"/>
    <property type="evidence" value="ECO:0007669"/>
    <property type="project" value="UniProtKB-SubCell"/>
</dbReference>